<feature type="compositionally biased region" description="Polar residues" evidence="3">
    <location>
        <begin position="536"/>
        <end position="561"/>
    </location>
</feature>
<organism evidence="7 8">
    <name type="scientific">Polysphondylium violaceum</name>
    <dbReference type="NCBI Taxonomy" id="133409"/>
    <lineage>
        <taxon>Eukaryota</taxon>
        <taxon>Amoebozoa</taxon>
        <taxon>Evosea</taxon>
        <taxon>Eumycetozoa</taxon>
        <taxon>Dictyostelia</taxon>
        <taxon>Dictyosteliales</taxon>
        <taxon>Dictyosteliaceae</taxon>
        <taxon>Polysphondylium</taxon>
    </lineage>
</organism>
<dbReference type="PANTHER" id="PTHR23113">
    <property type="entry name" value="GUANINE NUCLEOTIDE EXCHANGE FACTOR"/>
    <property type="match status" value="1"/>
</dbReference>
<evidence type="ECO:0000256" key="3">
    <source>
        <dbReference type="SAM" id="MobiDB-lite"/>
    </source>
</evidence>
<keyword evidence="8" id="KW-1185">Reference proteome</keyword>
<feature type="domain" description="N-terminal Ras-GEF" evidence="5">
    <location>
        <begin position="1195"/>
        <end position="1319"/>
    </location>
</feature>
<evidence type="ECO:0000259" key="4">
    <source>
        <dbReference type="PROSITE" id="PS50009"/>
    </source>
</evidence>
<dbReference type="InterPro" id="IPR008937">
    <property type="entry name" value="Ras-like_GEF"/>
</dbReference>
<feature type="compositionally biased region" description="Polar residues" evidence="3">
    <location>
        <begin position="717"/>
        <end position="727"/>
    </location>
</feature>
<dbReference type="GO" id="GO:0005085">
    <property type="term" value="F:guanyl-nucleotide exchange factor activity"/>
    <property type="evidence" value="ECO:0007669"/>
    <property type="project" value="UniProtKB-KW"/>
</dbReference>
<evidence type="ECO:0000259" key="5">
    <source>
        <dbReference type="PROSITE" id="PS50212"/>
    </source>
</evidence>
<dbReference type="Pfam" id="PF00620">
    <property type="entry name" value="RhoGAP"/>
    <property type="match status" value="1"/>
</dbReference>
<evidence type="ECO:0000256" key="1">
    <source>
        <dbReference type="ARBA" id="ARBA00022658"/>
    </source>
</evidence>
<feature type="compositionally biased region" description="Low complexity" evidence="3">
    <location>
        <begin position="153"/>
        <end position="176"/>
    </location>
</feature>
<reference evidence="7" key="1">
    <citation type="submission" date="2020-01" db="EMBL/GenBank/DDBJ databases">
        <title>Development of genomics and gene disruption for Polysphondylium violaceum indicates a role for the polyketide synthase stlB in stalk morphogenesis.</title>
        <authorList>
            <person name="Narita B."/>
            <person name="Kawabe Y."/>
            <person name="Kin K."/>
            <person name="Saito T."/>
            <person name="Gibbs R."/>
            <person name="Kuspa A."/>
            <person name="Muzny D."/>
            <person name="Queller D."/>
            <person name="Richards S."/>
            <person name="Strassman J."/>
            <person name="Sucgang R."/>
            <person name="Worley K."/>
            <person name="Schaap P."/>
        </authorList>
    </citation>
    <scope>NUCLEOTIDE SEQUENCE</scope>
    <source>
        <strain evidence="7">QSvi11</strain>
    </source>
</reference>
<dbReference type="SMART" id="SM00324">
    <property type="entry name" value="RhoGAP"/>
    <property type="match status" value="1"/>
</dbReference>
<dbReference type="InterPro" id="IPR000651">
    <property type="entry name" value="Ras-like_Gua-exchang_fac_N"/>
</dbReference>
<dbReference type="CDD" id="cd00155">
    <property type="entry name" value="RasGEF"/>
    <property type="match status" value="1"/>
</dbReference>
<feature type="domain" description="Ras-GEF" evidence="4">
    <location>
        <begin position="1363"/>
        <end position="1593"/>
    </location>
</feature>
<name>A0A8J4PXY1_9MYCE</name>
<dbReference type="Pfam" id="PF00617">
    <property type="entry name" value="RasGEF"/>
    <property type="match status" value="1"/>
</dbReference>
<feature type="region of interest" description="Disordered" evidence="3">
    <location>
        <begin position="636"/>
        <end position="773"/>
    </location>
</feature>
<dbReference type="SUPFAM" id="SSF48366">
    <property type="entry name" value="Ras GEF"/>
    <property type="match status" value="1"/>
</dbReference>
<dbReference type="PROSITE" id="PS50212">
    <property type="entry name" value="RASGEF_NTER"/>
    <property type="match status" value="1"/>
</dbReference>
<feature type="compositionally biased region" description="Polar residues" evidence="3">
    <location>
        <begin position="868"/>
        <end position="888"/>
    </location>
</feature>
<feature type="region of interest" description="Disordered" evidence="3">
    <location>
        <begin position="258"/>
        <end position="447"/>
    </location>
</feature>
<dbReference type="InterPro" id="IPR008936">
    <property type="entry name" value="Rho_GTPase_activation_prot"/>
</dbReference>
<feature type="region of interest" description="Disordered" evidence="3">
    <location>
        <begin position="84"/>
        <end position="243"/>
    </location>
</feature>
<feature type="compositionally biased region" description="Low complexity" evidence="3">
    <location>
        <begin position="276"/>
        <end position="320"/>
    </location>
</feature>
<dbReference type="Pfam" id="PF00618">
    <property type="entry name" value="RasGEF_N"/>
    <property type="match status" value="1"/>
</dbReference>
<feature type="compositionally biased region" description="Low complexity" evidence="3">
    <location>
        <begin position="194"/>
        <end position="230"/>
    </location>
</feature>
<dbReference type="Gene3D" id="1.20.870.10">
    <property type="entry name" value="Son of sevenless (SoS) protein Chain: S domain 1"/>
    <property type="match status" value="1"/>
</dbReference>
<feature type="region of interest" description="Disordered" evidence="3">
    <location>
        <begin position="794"/>
        <end position="822"/>
    </location>
</feature>
<dbReference type="InterPro" id="IPR001895">
    <property type="entry name" value="RASGEF_cat_dom"/>
</dbReference>
<proteinExistence type="predicted"/>
<feature type="region of interest" description="Disordered" evidence="3">
    <location>
        <begin position="868"/>
        <end position="911"/>
    </location>
</feature>
<dbReference type="InterPro" id="IPR000198">
    <property type="entry name" value="RhoGAP_dom"/>
</dbReference>
<comment type="caution">
    <text evidence="7">The sequence shown here is derived from an EMBL/GenBank/DDBJ whole genome shotgun (WGS) entry which is preliminary data.</text>
</comment>
<dbReference type="EMBL" id="AJWJ01000081">
    <property type="protein sequence ID" value="KAF2075906.1"/>
    <property type="molecule type" value="Genomic_DNA"/>
</dbReference>
<dbReference type="PROSITE" id="PS50009">
    <property type="entry name" value="RASGEF_CAT"/>
    <property type="match status" value="1"/>
</dbReference>
<evidence type="ECO:0008006" key="9">
    <source>
        <dbReference type="Google" id="ProtNLM"/>
    </source>
</evidence>
<feature type="region of interest" description="Disordered" evidence="3">
    <location>
        <begin position="536"/>
        <end position="567"/>
    </location>
</feature>
<dbReference type="Proteomes" id="UP000695562">
    <property type="component" value="Unassembled WGS sequence"/>
</dbReference>
<dbReference type="InterPro" id="IPR036964">
    <property type="entry name" value="RASGEF_cat_dom_sf"/>
</dbReference>
<feature type="region of interest" description="Disordered" evidence="3">
    <location>
        <begin position="1105"/>
        <end position="1140"/>
    </location>
</feature>
<feature type="compositionally biased region" description="Low complexity" evidence="3">
    <location>
        <begin position="692"/>
        <end position="716"/>
    </location>
</feature>
<feature type="compositionally biased region" description="Polar residues" evidence="3">
    <location>
        <begin position="119"/>
        <end position="136"/>
    </location>
</feature>
<feature type="compositionally biased region" description="Low complexity" evidence="3">
    <location>
        <begin position="896"/>
        <end position="906"/>
    </location>
</feature>
<dbReference type="FunFam" id="1.20.870.10:FF:000038">
    <property type="entry name" value="Ras guanine nucleotide exchange factor D"/>
    <property type="match status" value="1"/>
</dbReference>
<feature type="compositionally biased region" description="Low complexity" evidence="3">
    <location>
        <begin position="409"/>
        <end position="447"/>
    </location>
</feature>
<feature type="compositionally biased region" description="Polar residues" evidence="3">
    <location>
        <begin position="177"/>
        <end position="193"/>
    </location>
</feature>
<feature type="compositionally biased region" description="Low complexity" evidence="3">
    <location>
        <begin position="84"/>
        <end position="115"/>
    </location>
</feature>
<keyword evidence="1 2" id="KW-0344">Guanine-nucleotide releasing factor</keyword>
<dbReference type="Gene3D" id="1.10.555.10">
    <property type="entry name" value="Rho GTPase activation protein"/>
    <property type="match status" value="1"/>
</dbReference>
<dbReference type="SMART" id="SM00147">
    <property type="entry name" value="RasGEF"/>
    <property type="match status" value="1"/>
</dbReference>
<feature type="region of interest" description="Disordered" evidence="3">
    <location>
        <begin position="1"/>
        <end position="70"/>
    </location>
</feature>
<dbReference type="GO" id="GO:0005886">
    <property type="term" value="C:plasma membrane"/>
    <property type="evidence" value="ECO:0007669"/>
    <property type="project" value="TreeGrafter"/>
</dbReference>
<gene>
    <name evidence="7" type="ORF">CYY_002797</name>
</gene>
<evidence type="ECO:0000313" key="8">
    <source>
        <dbReference type="Proteomes" id="UP000695562"/>
    </source>
</evidence>
<dbReference type="Gene3D" id="1.10.840.10">
    <property type="entry name" value="Ras guanine-nucleotide exchange factors catalytic domain"/>
    <property type="match status" value="1"/>
</dbReference>
<dbReference type="OrthoDB" id="546434at2759"/>
<dbReference type="CDD" id="cd06224">
    <property type="entry name" value="REM"/>
    <property type="match status" value="1"/>
</dbReference>
<dbReference type="SMART" id="SM00229">
    <property type="entry name" value="RasGEFN"/>
    <property type="match status" value="1"/>
</dbReference>
<dbReference type="SUPFAM" id="SSF48350">
    <property type="entry name" value="GTPase activation domain, GAP"/>
    <property type="match status" value="1"/>
</dbReference>
<dbReference type="GO" id="GO:0007265">
    <property type="term" value="P:Ras protein signal transduction"/>
    <property type="evidence" value="ECO:0007669"/>
    <property type="project" value="TreeGrafter"/>
</dbReference>
<protein>
    <recommendedName>
        <fullName evidence="9">Ras guanine nucleotide exchange factor</fullName>
    </recommendedName>
</protein>
<evidence type="ECO:0000259" key="6">
    <source>
        <dbReference type="PROSITE" id="PS50238"/>
    </source>
</evidence>
<feature type="compositionally biased region" description="Low complexity" evidence="3">
    <location>
        <begin position="328"/>
        <end position="392"/>
    </location>
</feature>
<dbReference type="PANTHER" id="PTHR23113:SF364">
    <property type="entry name" value="RAS GUANINE NUCLEOTIDE EXCHANGE FACTOR D"/>
    <property type="match status" value="1"/>
</dbReference>
<accession>A0A8J4PXY1</accession>
<sequence>MKKSKPAAAGKKNSTSKTNSTNNNSNSNNSNSTTNTPPQSTTPVSNSTPSSPIIAGTSSPPTSISSSTSSNSFLYWKEKESLSSSSLTSSPVLTSSPAVPSSPKSSSSINLSSPPLTGKDSSSPSLTGEKSLSSPVKRSLFSLGRKSGSELINSTTQENSNTTATTTTPTPVSSNSILKKTTSPVLVSTRNQNTSVPTPSTSKSSGSVPIVSSSTTTSTTATGDNTTSQTLPNRMKSDRKSLKNPLNIFSLDFWSNKNEDDESTTPLNQPSNTVVSPPLTSQKPSTPSTPIPTSTNVNNSNIASSPTKKPMPTSSSGKSAPPTPTKKPLPLSSSPTTSTTPTTTTPTPATPTKSALKSTTTLRKNSLNSNNNNNSNTTTPNTTTTTTTTTKSSPKEIRLSSESIGNVEPTPNTLSSTPPQPTSSSPPTSTTIGNSQVSGSLSFSSSSIEKDLPYEISDELNVTKLKSKMKNKSDMERLMNLELYTRVLAKDVEDLTSKLVNEISLRKEVESHTKELETRLKVSEARLVRYSVQISPDTLDNNNSNGTATPTSVPSTNNENTKQVEEKENKEINQAIKEREDSRINTLVVRIETLERKISTLEQSNMRLTEEVHTLRYENSLLVDPDAKKKALKKFEKEKEKEIQREKEREKEIIREREKAEAKEREREKQRLKEYAKQQKVIEKYEKENPSINNNNNTEITNNTNVSDTDSTGTNSEDLYSSTGTSTADKKSNLKKKDRGGSVSEVDGSPSKKNVAFHDNSGIVSNKAKSSSVLSSVTLRRNTARRMSAHLGHTNTFIDDDDDQDLDDKSSQASTASPAERSNLVKGYFNDLYDGDYETLKNQKLTRMRSKSLSKESEEDDLANGKFNLQQNNANHSPLQISISSGSLRSEPPMPTVSLSSSVDHSSTLKENEKKRHLTIGRMFSKKEAVYRENALMLSEKLGQRASKNELIFKNIIKGESIFGAILTEDTSDRLTNYLNSSIEYLLMNSDAIEGVLLVDVDEAKFRQMIESIENNIITDFTTCSAHMVGYAFIQYFVRMPTPLLSRISGPLILAAEISHQEYRISVIRSLVYSLPLQNRGILKILLHFLKKYLESIDKINGNSGNRQPILDTASDVSTDRKGGEEDHPEEEEPTQQQPQQPTIYKKVFKVFAKALLHTTVQNLEYASLAIEYLSRDIENFESLHQDITYMIKDGESIVKAASFDKMIEKLFDLSYGFKDPDYNYTLFYTYDYYTTSIQLLEKFINYYKIASTLNAKLNHELSITILSVAMFWMKIHHNHLSSDLMFLSKLKAFIDSTTIPPTHQTIFTYFKSFFATSVTPKKVLYERGNSFLGAGALPSTKKKLMMDKVIKDGKDIDIYQLGAAIIAAQMTIIDNEMLLAIPPSQFLHKCFTKYESSPQFHDMVDKFNEWAKWATSEILIKEKLPERVAALSFFIDLAKNCVELGNYHGASALFFGLNNSAISRLKLTWEKLSTKVQQDYERIEQLFDMSMNYKNYREEIKTTKAKIIPYLGLFPKDLIAIEEGNENFTSTSLINIEKFRLLYGMIKKIQSYQQPLFNLKVSDPIKLYLLKISTTFLEEKEYHPQSLKIEPRNSVSQ</sequence>
<evidence type="ECO:0000313" key="7">
    <source>
        <dbReference type="EMBL" id="KAF2075906.1"/>
    </source>
</evidence>
<dbReference type="InterPro" id="IPR023578">
    <property type="entry name" value="Ras_GEF_dom_sf"/>
</dbReference>
<feature type="compositionally biased region" description="Basic and acidic residues" evidence="3">
    <location>
        <begin position="636"/>
        <end position="689"/>
    </location>
</feature>
<feature type="compositionally biased region" description="Low complexity" evidence="3">
    <location>
        <begin position="13"/>
        <end position="70"/>
    </location>
</feature>
<feature type="domain" description="Rho-GAP" evidence="6">
    <location>
        <begin position="965"/>
        <end position="1152"/>
    </location>
</feature>
<dbReference type="PROSITE" id="PS50238">
    <property type="entry name" value="RHOGAP"/>
    <property type="match status" value="1"/>
</dbReference>
<evidence type="ECO:0000256" key="2">
    <source>
        <dbReference type="PROSITE-ProRule" id="PRU00168"/>
    </source>
</evidence>
<feature type="compositionally biased region" description="Polar residues" evidence="3">
    <location>
        <begin position="264"/>
        <end position="275"/>
    </location>
</feature>